<dbReference type="GO" id="GO:0006813">
    <property type="term" value="P:potassium ion transport"/>
    <property type="evidence" value="ECO:0007669"/>
    <property type="project" value="InterPro"/>
</dbReference>
<dbReference type="InterPro" id="IPR003148">
    <property type="entry name" value="RCK_N"/>
</dbReference>
<evidence type="ECO:0000313" key="2">
    <source>
        <dbReference type="EMBL" id="PWF25937.1"/>
    </source>
</evidence>
<dbReference type="PROSITE" id="PS51202">
    <property type="entry name" value="RCK_C"/>
    <property type="match status" value="1"/>
</dbReference>
<dbReference type="SUPFAM" id="SSF51735">
    <property type="entry name" value="NAD(P)-binding Rossmann-fold domains"/>
    <property type="match status" value="1"/>
</dbReference>
<proteinExistence type="predicted"/>
<comment type="caution">
    <text evidence="2">The sequence shown here is derived from an EMBL/GenBank/DDBJ whole genome shotgun (WGS) entry which is preliminary data.</text>
</comment>
<dbReference type="EMBL" id="QETB01000004">
    <property type="protein sequence ID" value="PWF25937.1"/>
    <property type="molecule type" value="Genomic_DNA"/>
</dbReference>
<evidence type="ECO:0000313" key="3">
    <source>
        <dbReference type="Proteomes" id="UP000245283"/>
    </source>
</evidence>
<evidence type="ECO:0000259" key="1">
    <source>
        <dbReference type="PROSITE" id="PS51202"/>
    </source>
</evidence>
<dbReference type="SUPFAM" id="SSF116726">
    <property type="entry name" value="TrkA C-terminal domain-like"/>
    <property type="match status" value="1"/>
</dbReference>
<dbReference type="InterPro" id="IPR036291">
    <property type="entry name" value="NAD(P)-bd_dom_sf"/>
</dbReference>
<dbReference type="InterPro" id="IPR006037">
    <property type="entry name" value="RCK_C"/>
</dbReference>
<dbReference type="GO" id="GO:0008324">
    <property type="term" value="F:monoatomic cation transmembrane transporter activity"/>
    <property type="evidence" value="ECO:0007669"/>
    <property type="project" value="InterPro"/>
</dbReference>
<feature type="domain" description="RCK C-terminal" evidence="1">
    <location>
        <begin position="136"/>
        <end position="217"/>
    </location>
</feature>
<accession>A0A2V1K6X2</accession>
<dbReference type="InterPro" id="IPR036721">
    <property type="entry name" value="RCK_C_sf"/>
</dbReference>
<dbReference type="Gene3D" id="3.30.70.1450">
    <property type="entry name" value="Regulator of K+ conductance, C-terminal domain"/>
    <property type="match status" value="1"/>
</dbReference>
<protein>
    <submittedName>
        <fullName evidence="2">Potassium transporter</fullName>
    </submittedName>
</protein>
<dbReference type="Gene3D" id="3.40.50.720">
    <property type="entry name" value="NAD(P)-binding Rossmann-like Domain"/>
    <property type="match status" value="1"/>
</dbReference>
<dbReference type="PANTHER" id="PTHR43833:SF7">
    <property type="entry name" value="KTR SYSTEM POTASSIUM UPTAKE PROTEIN C"/>
    <property type="match status" value="1"/>
</dbReference>
<dbReference type="PANTHER" id="PTHR43833">
    <property type="entry name" value="POTASSIUM CHANNEL PROTEIN 2-RELATED-RELATED"/>
    <property type="match status" value="1"/>
</dbReference>
<gene>
    <name evidence="2" type="ORF">DD236_07460</name>
</gene>
<dbReference type="Pfam" id="PF02080">
    <property type="entry name" value="TrkA_C"/>
    <property type="match status" value="1"/>
</dbReference>
<dbReference type="AlphaFoldDB" id="A0A2V1K6X2"/>
<keyword evidence="3" id="KW-1185">Reference proteome</keyword>
<dbReference type="Proteomes" id="UP000245283">
    <property type="component" value="Unassembled WGS sequence"/>
</dbReference>
<reference evidence="3" key="1">
    <citation type="submission" date="2018-05" db="EMBL/GenBank/DDBJ databases">
        <authorList>
            <person name="Li Y."/>
        </authorList>
    </citation>
    <scope>NUCLEOTIDE SEQUENCE [LARGE SCALE GENOMIC DNA]</scope>
    <source>
        <strain evidence="3">sk1b4</strain>
    </source>
</reference>
<sequence length="217" mass="23651">MAQDDGAALIVGLGRFGSAIASTLDNLGREVLAIERNPDIVQRWSHRFRIIEADATNLDALEQSGAGEFSVAVVGVGTQIESSVLVTANLVDLKIPQIWAKAITRSHGRILRRIGAHHVVYPEYDAGARVAHMVSGKMLDYIEMEDGFSIIKMHPPRDIQGFTIGESRILERFGVTIIGVKSPGQPFEYTSPETRVSPEDIIIVSGDSSLLEAFANR</sequence>
<organism evidence="2 3">
    <name type="scientific">Ancrocorticia populi</name>
    <dbReference type="NCBI Taxonomy" id="2175228"/>
    <lineage>
        <taxon>Bacteria</taxon>
        <taxon>Bacillati</taxon>
        <taxon>Actinomycetota</taxon>
        <taxon>Actinomycetes</taxon>
        <taxon>Actinomycetales</taxon>
        <taxon>Actinomycetaceae</taxon>
        <taxon>Ancrocorticia</taxon>
    </lineage>
</organism>
<name>A0A2V1K6X2_9ACTO</name>
<dbReference type="Pfam" id="PF02254">
    <property type="entry name" value="TrkA_N"/>
    <property type="match status" value="1"/>
</dbReference>
<dbReference type="OrthoDB" id="9776294at2"/>
<dbReference type="InterPro" id="IPR050721">
    <property type="entry name" value="Trk_Ktr_HKT_K-transport"/>
</dbReference>
<dbReference type="RefSeq" id="WP_109093765.1">
    <property type="nucleotide sequence ID" value="NZ_CAMELQ010000002.1"/>
</dbReference>